<keyword evidence="3" id="KW-0998">Cell outer membrane</keyword>
<dbReference type="EMBL" id="JABAIA010000001">
    <property type="protein sequence ID" value="NLR64409.1"/>
    <property type="molecule type" value="Genomic_DNA"/>
</dbReference>
<dbReference type="SUPFAM" id="SSF49464">
    <property type="entry name" value="Carboxypeptidase regulatory domain-like"/>
    <property type="match status" value="1"/>
</dbReference>
<dbReference type="Pfam" id="PF13715">
    <property type="entry name" value="CarbopepD_reg_2"/>
    <property type="match status" value="1"/>
</dbReference>
<evidence type="ECO:0000313" key="8">
    <source>
        <dbReference type="EMBL" id="NLR64409.1"/>
    </source>
</evidence>
<dbReference type="Gene3D" id="2.40.170.20">
    <property type="entry name" value="TonB-dependent receptor, beta-barrel domain"/>
    <property type="match status" value="1"/>
</dbReference>
<name>A0A847RBG3_9BACT</name>
<protein>
    <submittedName>
        <fullName evidence="8">TonB-dependent receptor</fullName>
    </submittedName>
</protein>
<dbReference type="AlphaFoldDB" id="A0A847RBG3"/>
<dbReference type="RefSeq" id="WP_168870366.1">
    <property type="nucleotide sequence ID" value="NZ_JABAIA010000001.1"/>
</dbReference>
<dbReference type="InterPro" id="IPR036942">
    <property type="entry name" value="Beta-barrel_TonB_sf"/>
</dbReference>
<dbReference type="GO" id="GO:0009279">
    <property type="term" value="C:cell outer membrane"/>
    <property type="evidence" value="ECO:0007669"/>
    <property type="project" value="UniProtKB-SubCell"/>
</dbReference>
<dbReference type="Gene3D" id="2.170.130.10">
    <property type="entry name" value="TonB-dependent receptor, plug domain"/>
    <property type="match status" value="1"/>
</dbReference>
<feature type="domain" description="TonB-dependent receptor-like beta-barrel" evidence="6">
    <location>
        <begin position="489"/>
        <end position="872"/>
    </location>
</feature>
<feature type="chain" id="PRO_5032817236" evidence="5">
    <location>
        <begin position="26"/>
        <end position="937"/>
    </location>
</feature>
<proteinExistence type="inferred from homology"/>
<dbReference type="Proteomes" id="UP000570474">
    <property type="component" value="Unassembled WGS sequence"/>
</dbReference>
<reference evidence="8 9" key="1">
    <citation type="submission" date="2020-04" db="EMBL/GenBank/DDBJ databases">
        <authorList>
            <person name="Yin C."/>
        </authorList>
    </citation>
    <scope>NUCLEOTIDE SEQUENCE [LARGE SCALE GENOMIC DNA]</scope>
    <source>
        <strain evidence="8 9">Ae27</strain>
    </source>
</reference>
<comment type="subcellular location">
    <subcellularLocation>
        <location evidence="1 4">Cell outer membrane</location>
    </subcellularLocation>
</comment>
<feature type="domain" description="TonB-dependent receptor plug" evidence="7">
    <location>
        <begin position="142"/>
        <end position="236"/>
    </location>
</feature>
<comment type="similarity">
    <text evidence="4">Belongs to the TonB-dependent receptor family.</text>
</comment>
<dbReference type="Pfam" id="PF07715">
    <property type="entry name" value="Plug"/>
    <property type="match status" value="1"/>
</dbReference>
<dbReference type="SUPFAM" id="SSF56935">
    <property type="entry name" value="Porins"/>
    <property type="match status" value="1"/>
</dbReference>
<evidence type="ECO:0000256" key="5">
    <source>
        <dbReference type="SAM" id="SignalP"/>
    </source>
</evidence>
<keyword evidence="8" id="KW-0675">Receptor</keyword>
<comment type="caution">
    <text evidence="8">The sequence shown here is derived from an EMBL/GenBank/DDBJ whole genome shotgun (WGS) entry which is preliminary data.</text>
</comment>
<evidence type="ECO:0000256" key="1">
    <source>
        <dbReference type="ARBA" id="ARBA00004442"/>
    </source>
</evidence>
<evidence type="ECO:0000256" key="3">
    <source>
        <dbReference type="ARBA" id="ARBA00023237"/>
    </source>
</evidence>
<evidence type="ECO:0000313" key="9">
    <source>
        <dbReference type="Proteomes" id="UP000570474"/>
    </source>
</evidence>
<gene>
    <name evidence="8" type="ORF">HGH92_08845</name>
</gene>
<keyword evidence="9" id="KW-1185">Reference proteome</keyword>
<dbReference type="Gene3D" id="2.60.40.1120">
    <property type="entry name" value="Carboxypeptidase-like, regulatory domain"/>
    <property type="match status" value="1"/>
</dbReference>
<keyword evidence="5" id="KW-0732">Signal</keyword>
<evidence type="ECO:0000256" key="4">
    <source>
        <dbReference type="RuleBase" id="RU003357"/>
    </source>
</evidence>
<accession>A0A847RBG3</accession>
<dbReference type="InterPro" id="IPR037066">
    <property type="entry name" value="Plug_dom_sf"/>
</dbReference>
<dbReference type="PANTHER" id="PTHR40980">
    <property type="entry name" value="PLUG DOMAIN-CONTAINING PROTEIN"/>
    <property type="match status" value="1"/>
</dbReference>
<feature type="signal peptide" evidence="5">
    <location>
        <begin position="1"/>
        <end position="25"/>
    </location>
</feature>
<dbReference type="InterPro" id="IPR012910">
    <property type="entry name" value="Plug_dom"/>
</dbReference>
<keyword evidence="2 4" id="KW-0472">Membrane</keyword>
<sequence>MKGFYSVPLLLLTLFQFIFTGTALAGDPAKVTGKVTDKKTGEALIGVTIVVQGTGKGAVTDVEGRYAFTIEPGNYTLDFKYMGYQTKSISDVIVKAGLPTSLNVIMDEPSSKALQEVVIKGSFKQETINALYAAQKNNAVVSDGISADLIKKSPDKNTGEVLKRVSGTSIQDNKFVVVRGLSERYNTTLMNNAQMPSTEPDKKAFSFDIIPSGLIDNITIYKTASPDLPGDFAGGAVKVSTKDFPDQRFLDLSLSTGYNTQTTFKNFYTAPPQGKYDFLGYDDGSRALPAAYKNAAKGNYTMLEDAEKIAIAKQFPNTYSSGKQDRKGHPPVGIQFSAGNSWNGKRNNRFGYIFSANYNNGNRINLRTRSEKNITEHLFDYNDEQYAKTVNLGAVLNLAYNWRNNKIALKNFYNNDYSNNFTRRTGFVFDNDNVQPRKSYNNEVTQNSLYNSTLEGQHVLGKDKITVDWNLSYARAARNQPDQRILSFKQNSGEDFYSLTLSNENNPNLKEAGRVYTRLSENIYGGNLNFAVPFKLFGQSQKFKFGGVKTYRNRDFSAIALGYATAYSNTQINLDKGVTPENIFSVENIDKYKILLAKIDLNNKDYTGTADLTAGYLMFDNKFTEALRLVWGARVESYVQELKAAGEQQQRYNNVDVLPSANATYAVTDKSNLRLSFSQTVNRPEFRELAAFRYYDYDNEFLIAGNKDLQRSTATNADFRWEYFPGAGEIISASVFYKHFNNPIEQTNNGNSVLSFDNARSAKDFGAEIEFRKRLNFISHSKLAENLVFYANAAYINSDVDLPGVNGNKKTPLQGQSPYLINGGLSYAPVDNNFSVNLLYNRIGQRLRFRGTDAGLDTYEKPRDVLDFQISKRLFRNAGELKLNISDILAQPIALYYKFPGTDKTAYQSGHDHIISSLKPGTTFTITFKYNFLSGTK</sequence>
<organism evidence="8 9">
    <name type="scientific">Chitinophaga varians</name>
    <dbReference type="NCBI Taxonomy" id="2202339"/>
    <lineage>
        <taxon>Bacteria</taxon>
        <taxon>Pseudomonadati</taxon>
        <taxon>Bacteroidota</taxon>
        <taxon>Chitinophagia</taxon>
        <taxon>Chitinophagales</taxon>
        <taxon>Chitinophagaceae</taxon>
        <taxon>Chitinophaga</taxon>
    </lineage>
</organism>
<evidence type="ECO:0000259" key="6">
    <source>
        <dbReference type="Pfam" id="PF00593"/>
    </source>
</evidence>
<dbReference type="PANTHER" id="PTHR40980:SF5">
    <property type="entry name" value="TONB-DEPENDENT RECEPTOR"/>
    <property type="match status" value="1"/>
</dbReference>
<dbReference type="InterPro" id="IPR008969">
    <property type="entry name" value="CarboxyPept-like_regulatory"/>
</dbReference>
<dbReference type="Pfam" id="PF00593">
    <property type="entry name" value="TonB_dep_Rec_b-barrel"/>
    <property type="match status" value="1"/>
</dbReference>
<evidence type="ECO:0000256" key="2">
    <source>
        <dbReference type="ARBA" id="ARBA00023136"/>
    </source>
</evidence>
<keyword evidence="4" id="KW-0798">TonB box</keyword>
<evidence type="ECO:0000259" key="7">
    <source>
        <dbReference type="Pfam" id="PF07715"/>
    </source>
</evidence>
<dbReference type="InterPro" id="IPR000531">
    <property type="entry name" value="Beta-barrel_TonB"/>
</dbReference>